<keyword evidence="1" id="KW-0812">Transmembrane</keyword>
<feature type="transmembrane region" description="Helical" evidence="1">
    <location>
        <begin position="27"/>
        <end position="44"/>
    </location>
</feature>
<organism evidence="2 3">
    <name type="scientific">Leptospira interrogans serovar Pyrogenes str. 200701872</name>
    <dbReference type="NCBI Taxonomy" id="1193029"/>
    <lineage>
        <taxon>Bacteria</taxon>
        <taxon>Pseudomonadati</taxon>
        <taxon>Spirochaetota</taxon>
        <taxon>Spirochaetia</taxon>
        <taxon>Leptospirales</taxon>
        <taxon>Leptospiraceae</taxon>
        <taxon>Leptospira</taxon>
    </lineage>
</organism>
<proteinExistence type="predicted"/>
<sequence length="219" mass="25018">MQISLKGQDPKWIRIDEKGIKLKNQNILIFLFFVSGIFLTDCVIKSPLITFTQTQTAAEKQMIGEDRILEKDGWLIASVKNSSAGAEVWKKDFSGENYTLGDKNILMSLRALAYLAPEIRTWKEEGFLAEGLDGKLRINPAASEAGIKNELSKAEVKSRLESLISLTNEHRNKVVFSRFENDSKTASKEKSEHLKLTWYRLVEKGEYYEKSPGKWIRKE</sequence>
<reference evidence="2 3" key="1">
    <citation type="submission" date="2013-01" db="EMBL/GenBank/DDBJ databases">
        <authorList>
            <person name="Harkins D.M."/>
            <person name="Durkin A.S."/>
            <person name="Brinkac L.M."/>
            <person name="Haft D.H."/>
            <person name="Selengut J.D."/>
            <person name="Sanka R."/>
            <person name="DePew J."/>
            <person name="Purushe J."/>
            <person name="Picardeau M."/>
            <person name="Werts C."/>
            <person name="Goarant C."/>
            <person name="Vinetz J.M."/>
            <person name="Sutton G.G."/>
            <person name="Nierman W.C."/>
            <person name="Fouts D.E."/>
        </authorList>
    </citation>
    <scope>NUCLEOTIDE SEQUENCE [LARGE SCALE GENOMIC DNA]</scope>
    <source>
        <strain evidence="2 3">200701872</strain>
    </source>
</reference>
<keyword evidence="1" id="KW-0472">Membrane</keyword>
<evidence type="ECO:0000313" key="3">
    <source>
        <dbReference type="Proteomes" id="UP000012117"/>
    </source>
</evidence>
<dbReference type="BioCyc" id="LINT1193029:G11R4-3676-MONOMER"/>
<dbReference type="EMBL" id="AKWN02000378">
    <property type="protein sequence ID" value="EMP06147.1"/>
    <property type="molecule type" value="Genomic_DNA"/>
</dbReference>
<gene>
    <name evidence="2" type="ORF">LEP1GSC124_1623</name>
</gene>
<name>M6ZPL5_LEPIR</name>
<protein>
    <recommendedName>
        <fullName evidence="4">PF07027 family protein</fullName>
    </recommendedName>
</protein>
<keyword evidence="1" id="KW-1133">Transmembrane helix</keyword>
<dbReference type="Proteomes" id="UP000012117">
    <property type="component" value="Unassembled WGS sequence"/>
</dbReference>
<accession>M6ZPL5</accession>
<comment type="caution">
    <text evidence="2">The sequence shown here is derived from an EMBL/GenBank/DDBJ whole genome shotgun (WGS) entry which is preliminary data.</text>
</comment>
<dbReference type="AlphaFoldDB" id="M6ZPL5"/>
<evidence type="ECO:0008006" key="4">
    <source>
        <dbReference type="Google" id="ProtNLM"/>
    </source>
</evidence>
<evidence type="ECO:0000313" key="2">
    <source>
        <dbReference type="EMBL" id="EMP06147.1"/>
    </source>
</evidence>
<evidence type="ECO:0000256" key="1">
    <source>
        <dbReference type="SAM" id="Phobius"/>
    </source>
</evidence>